<accession>A0ACA9SJG8</accession>
<comment type="caution">
    <text evidence="1">The sequence shown here is derived from an EMBL/GenBank/DDBJ whole genome shotgun (WGS) entry which is preliminary data.</text>
</comment>
<dbReference type="EMBL" id="CAJVQC010125993">
    <property type="protein sequence ID" value="CAG8840180.1"/>
    <property type="molecule type" value="Genomic_DNA"/>
</dbReference>
<proteinExistence type="predicted"/>
<name>A0ACA9SJG8_9GLOM</name>
<protein>
    <submittedName>
        <fullName evidence="1">8784_t:CDS:1</fullName>
    </submittedName>
</protein>
<evidence type="ECO:0000313" key="2">
    <source>
        <dbReference type="Proteomes" id="UP000789920"/>
    </source>
</evidence>
<dbReference type="Proteomes" id="UP000789920">
    <property type="component" value="Unassembled WGS sequence"/>
</dbReference>
<gene>
    <name evidence="1" type="ORF">RPERSI_LOCUS31333</name>
</gene>
<reference evidence="1" key="1">
    <citation type="submission" date="2021-06" db="EMBL/GenBank/DDBJ databases">
        <authorList>
            <person name="Kallberg Y."/>
            <person name="Tangrot J."/>
            <person name="Rosling A."/>
        </authorList>
    </citation>
    <scope>NUCLEOTIDE SEQUENCE</scope>
    <source>
        <strain evidence="1">MA461A</strain>
    </source>
</reference>
<evidence type="ECO:0000313" key="1">
    <source>
        <dbReference type="EMBL" id="CAG8840180.1"/>
    </source>
</evidence>
<keyword evidence="2" id="KW-1185">Reference proteome</keyword>
<sequence length="72" mass="8700">MSTIRECFFNINEAFELSTEDFNKQWALVNNMWTKFNRYYLDNGDERRTFVCRLSKPKESSGRKENILPKKL</sequence>
<organism evidence="1 2">
    <name type="scientific">Racocetra persica</name>
    <dbReference type="NCBI Taxonomy" id="160502"/>
    <lineage>
        <taxon>Eukaryota</taxon>
        <taxon>Fungi</taxon>
        <taxon>Fungi incertae sedis</taxon>
        <taxon>Mucoromycota</taxon>
        <taxon>Glomeromycotina</taxon>
        <taxon>Glomeromycetes</taxon>
        <taxon>Diversisporales</taxon>
        <taxon>Gigasporaceae</taxon>
        <taxon>Racocetra</taxon>
    </lineage>
</organism>
<feature type="non-terminal residue" evidence="1">
    <location>
        <position position="72"/>
    </location>
</feature>